<dbReference type="STRING" id="307972.A0A2G8LJ53"/>
<reference evidence="2 3" key="1">
    <citation type="journal article" date="2017" name="PLoS Biol.">
        <title>The sea cucumber genome provides insights into morphological evolution and visceral regeneration.</title>
        <authorList>
            <person name="Zhang X."/>
            <person name="Sun L."/>
            <person name="Yuan J."/>
            <person name="Sun Y."/>
            <person name="Gao Y."/>
            <person name="Zhang L."/>
            <person name="Li S."/>
            <person name="Dai H."/>
            <person name="Hamel J.F."/>
            <person name="Liu C."/>
            <person name="Yu Y."/>
            <person name="Liu S."/>
            <person name="Lin W."/>
            <person name="Guo K."/>
            <person name="Jin S."/>
            <person name="Xu P."/>
            <person name="Storey K.B."/>
            <person name="Huan P."/>
            <person name="Zhang T."/>
            <person name="Zhou Y."/>
            <person name="Zhang J."/>
            <person name="Lin C."/>
            <person name="Li X."/>
            <person name="Xing L."/>
            <person name="Huo D."/>
            <person name="Sun M."/>
            <person name="Wang L."/>
            <person name="Mercier A."/>
            <person name="Li F."/>
            <person name="Yang H."/>
            <person name="Xiang J."/>
        </authorList>
    </citation>
    <scope>NUCLEOTIDE SEQUENCE [LARGE SCALE GENOMIC DNA]</scope>
    <source>
        <strain evidence="2">Shaxun</strain>
        <tissue evidence="2">Muscle</tissue>
    </source>
</reference>
<dbReference type="OrthoDB" id="10069265at2759"/>
<dbReference type="AlphaFoldDB" id="A0A2G8LJ53"/>
<accession>A0A2G8LJ53</accession>
<comment type="caution">
    <text evidence="2">The sequence shown here is derived from an EMBL/GenBank/DDBJ whole genome shotgun (WGS) entry which is preliminary data.</text>
</comment>
<feature type="region of interest" description="Disordered" evidence="1">
    <location>
        <begin position="146"/>
        <end position="244"/>
    </location>
</feature>
<dbReference type="SUPFAM" id="SSF46689">
    <property type="entry name" value="Homeodomain-like"/>
    <property type="match status" value="1"/>
</dbReference>
<keyword evidence="2" id="KW-0238">DNA-binding</keyword>
<sequence length="450" mass="49050">MLINRTGIHAKKNERDWLYSAMRLNAYRGESHPLKLVVGSNLVTEVRVYNWFANRRKEEAFKNKLALDAHVHNLVPYPQGSGLEMMQSQHATSNVPPIFVGDGQSGVIAHHPLSGTTANSLSGLQSHLTNGISHTSPICAIKSESENTLPGRLPPMSSLSHSTKPSPSGPINSSLGGTAHHHGLYQSHRTSYPSAGSITRGLQDHSPNSRSTSLLSRKNLQQQSHMSVLHSTTNSPHQQVDHTQNQMSSLQRISPNGSIHAGNAALTDGVSQDEFQQYVDQGYLQQLSQDHGFQSAVYDVQHAMVSQQQSLSQLQASYHNQIASMATTSCASSTLMSSNFPGNKKVQITDIGDLVMGKRRVVNVKIQGSQVLPSEHSPNEANNHRNSEDVHIQNQVLDFSSSGHHQNNVTPPHQQVTGHNQGRCNDDHSSGRTLEGYNLVTKVEGTATSI</sequence>
<feature type="compositionally biased region" description="Polar residues" evidence="1">
    <location>
        <begin position="187"/>
        <end position="197"/>
    </location>
</feature>
<evidence type="ECO:0000313" key="2">
    <source>
        <dbReference type="EMBL" id="PIK60293.1"/>
    </source>
</evidence>
<organism evidence="2 3">
    <name type="scientific">Stichopus japonicus</name>
    <name type="common">Sea cucumber</name>
    <dbReference type="NCBI Taxonomy" id="307972"/>
    <lineage>
        <taxon>Eukaryota</taxon>
        <taxon>Metazoa</taxon>
        <taxon>Echinodermata</taxon>
        <taxon>Eleutherozoa</taxon>
        <taxon>Echinozoa</taxon>
        <taxon>Holothuroidea</taxon>
        <taxon>Aspidochirotacea</taxon>
        <taxon>Aspidochirotida</taxon>
        <taxon>Stichopodidae</taxon>
        <taxon>Apostichopus</taxon>
    </lineage>
</organism>
<feature type="region of interest" description="Disordered" evidence="1">
    <location>
        <begin position="401"/>
        <end position="433"/>
    </location>
</feature>
<name>A0A2G8LJ53_STIJA</name>
<protein>
    <submittedName>
        <fullName evidence="2">Chain A, The Homeobox Domain Of Hepatocyte Nuclear Factor 1-Beta (Hnf-1beta)</fullName>
    </submittedName>
</protein>
<keyword evidence="2" id="KW-0371">Homeobox</keyword>
<gene>
    <name evidence="2" type="ORF">BSL78_02789</name>
</gene>
<proteinExistence type="predicted"/>
<dbReference type="EMBL" id="MRZV01000061">
    <property type="protein sequence ID" value="PIK60293.1"/>
    <property type="molecule type" value="Genomic_DNA"/>
</dbReference>
<dbReference type="GO" id="GO:0000978">
    <property type="term" value="F:RNA polymerase II cis-regulatory region sequence-specific DNA binding"/>
    <property type="evidence" value="ECO:0007669"/>
    <property type="project" value="TreeGrafter"/>
</dbReference>
<evidence type="ECO:0000256" key="1">
    <source>
        <dbReference type="SAM" id="MobiDB-lite"/>
    </source>
</evidence>
<dbReference type="GO" id="GO:0030073">
    <property type="term" value="P:insulin secretion"/>
    <property type="evidence" value="ECO:0007669"/>
    <property type="project" value="InterPro"/>
</dbReference>
<dbReference type="GO" id="GO:0000981">
    <property type="term" value="F:DNA-binding transcription factor activity, RNA polymerase II-specific"/>
    <property type="evidence" value="ECO:0007669"/>
    <property type="project" value="TreeGrafter"/>
</dbReference>
<dbReference type="InterPro" id="IPR009057">
    <property type="entry name" value="Homeodomain-like_sf"/>
</dbReference>
<feature type="compositionally biased region" description="Low complexity" evidence="1">
    <location>
        <begin position="155"/>
        <end position="166"/>
    </location>
</feature>
<dbReference type="Gene3D" id="1.10.10.60">
    <property type="entry name" value="Homeodomain-like"/>
    <property type="match status" value="1"/>
</dbReference>
<dbReference type="PANTHER" id="PTHR11568">
    <property type="entry name" value="HEPATOCYTE NUCLEAR FACTOR 1"/>
    <property type="match status" value="1"/>
</dbReference>
<feature type="compositionally biased region" description="Polar residues" evidence="1">
    <location>
        <begin position="401"/>
        <end position="423"/>
    </location>
</feature>
<dbReference type="Proteomes" id="UP000230750">
    <property type="component" value="Unassembled WGS sequence"/>
</dbReference>
<keyword evidence="3" id="KW-1185">Reference proteome</keyword>
<dbReference type="PANTHER" id="PTHR11568:SF1">
    <property type="entry name" value="HEPATOCYTE NUCLEAR FACTOR 1-BETA-LIKE ISOFORM X1"/>
    <property type="match status" value="1"/>
</dbReference>
<feature type="compositionally biased region" description="Polar residues" evidence="1">
    <location>
        <begin position="205"/>
        <end position="244"/>
    </location>
</feature>
<dbReference type="InterPro" id="IPR039066">
    <property type="entry name" value="HNF-1"/>
</dbReference>
<dbReference type="GO" id="GO:0005634">
    <property type="term" value="C:nucleus"/>
    <property type="evidence" value="ECO:0007669"/>
    <property type="project" value="TreeGrafter"/>
</dbReference>
<evidence type="ECO:0000313" key="3">
    <source>
        <dbReference type="Proteomes" id="UP000230750"/>
    </source>
</evidence>